<gene>
    <name evidence="2" type="ORF">E2C01_099931</name>
</gene>
<feature type="region of interest" description="Disordered" evidence="1">
    <location>
        <begin position="71"/>
        <end position="105"/>
    </location>
</feature>
<dbReference type="EMBL" id="VSRR010140155">
    <property type="protein sequence ID" value="MPD04253.1"/>
    <property type="molecule type" value="Genomic_DNA"/>
</dbReference>
<feature type="region of interest" description="Disordered" evidence="1">
    <location>
        <begin position="23"/>
        <end position="54"/>
    </location>
</feature>
<reference evidence="2 3" key="1">
    <citation type="submission" date="2019-05" db="EMBL/GenBank/DDBJ databases">
        <title>Another draft genome of Portunus trituberculatus and its Hox gene families provides insights of decapod evolution.</title>
        <authorList>
            <person name="Jeong J.-H."/>
            <person name="Song I."/>
            <person name="Kim S."/>
            <person name="Choi T."/>
            <person name="Kim D."/>
            <person name="Ryu S."/>
            <person name="Kim W."/>
        </authorList>
    </citation>
    <scope>NUCLEOTIDE SEQUENCE [LARGE SCALE GENOMIC DNA]</scope>
    <source>
        <tissue evidence="2">Muscle</tissue>
    </source>
</reference>
<name>A0A5B7K6R4_PORTR</name>
<keyword evidence="3" id="KW-1185">Reference proteome</keyword>
<evidence type="ECO:0000256" key="1">
    <source>
        <dbReference type="SAM" id="MobiDB-lite"/>
    </source>
</evidence>
<dbReference type="AlphaFoldDB" id="A0A5B7K6R4"/>
<sequence>MRRRRSVRIFSVGTGVGGVGEGGKKCVVGAGGGGRKEKGSGGGGPSSRRVSEGECLGTGDCYGREAAVTGPPLASARLPPAVPAANGRQDASRERSTGCRARFVR</sequence>
<protein>
    <submittedName>
        <fullName evidence="2">Uncharacterized protein</fullName>
    </submittedName>
</protein>
<evidence type="ECO:0000313" key="2">
    <source>
        <dbReference type="EMBL" id="MPD04253.1"/>
    </source>
</evidence>
<evidence type="ECO:0000313" key="3">
    <source>
        <dbReference type="Proteomes" id="UP000324222"/>
    </source>
</evidence>
<organism evidence="2 3">
    <name type="scientific">Portunus trituberculatus</name>
    <name type="common">Swimming crab</name>
    <name type="synonym">Neptunus trituberculatus</name>
    <dbReference type="NCBI Taxonomy" id="210409"/>
    <lineage>
        <taxon>Eukaryota</taxon>
        <taxon>Metazoa</taxon>
        <taxon>Ecdysozoa</taxon>
        <taxon>Arthropoda</taxon>
        <taxon>Crustacea</taxon>
        <taxon>Multicrustacea</taxon>
        <taxon>Malacostraca</taxon>
        <taxon>Eumalacostraca</taxon>
        <taxon>Eucarida</taxon>
        <taxon>Decapoda</taxon>
        <taxon>Pleocyemata</taxon>
        <taxon>Brachyura</taxon>
        <taxon>Eubrachyura</taxon>
        <taxon>Portunoidea</taxon>
        <taxon>Portunidae</taxon>
        <taxon>Portuninae</taxon>
        <taxon>Portunus</taxon>
    </lineage>
</organism>
<proteinExistence type="predicted"/>
<accession>A0A5B7K6R4</accession>
<comment type="caution">
    <text evidence="2">The sequence shown here is derived from an EMBL/GenBank/DDBJ whole genome shotgun (WGS) entry which is preliminary data.</text>
</comment>
<dbReference type="Proteomes" id="UP000324222">
    <property type="component" value="Unassembled WGS sequence"/>
</dbReference>